<evidence type="ECO:0000256" key="4">
    <source>
        <dbReference type="ARBA" id="ARBA00022737"/>
    </source>
</evidence>
<dbReference type="PROSITE" id="PS51379">
    <property type="entry name" value="4FE4S_FER_2"/>
    <property type="match status" value="1"/>
</dbReference>
<dbReference type="STRING" id="121290.APY04_1426"/>
<dbReference type="PROSITE" id="PS00198">
    <property type="entry name" value="4FE4S_FER_1"/>
    <property type="match status" value="1"/>
</dbReference>
<dbReference type="GO" id="GO:0046872">
    <property type="term" value="F:metal ion binding"/>
    <property type="evidence" value="ECO:0007669"/>
    <property type="project" value="UniProtKB-KW"/>
</dbReference>
<evidence type="ECO:0000256" key="8">
    <source>
        <dbReference type="SAM" id="MobiDB-lite"/>
    </source>
</evidence>
<accession>A0A125NVC4</accession>
<dbReference type="PANTHER" id="PTHR47153">
    <property type="entry name" value="LACTATE UTILIZATION PROTEIN B"/>
    <property type="match status" value="1"/>
</dbReference>
<dbReference type="EMBL" id="LMTR01000045">
    <property type="protein sequence ID" value="KWT69343.1"/>
    <property type="molecule type" value="Genomic_DNA"/>
</dbReference>
<keyword evidence="11" id="KW-1185">Reference proteome</keyword>
<dbReference type="InterPro" id="IPR017900">
    <property type="entry name" value="4Fe4S_Fe_S_CS"/>
</dbReference>
<dbReference type="Pfam" id="PF13183">
    <property type="entry name" value="Fer4_8"/>
    <property type="match status" value="1"/>
</dbReference>
<reference evidence="10 11" key="1">
    <citation type="submission" date="2015-10" db="EMBL/GenBank/DDBJ databases">
        <title>Transcriptomic analysis of a linuron degrading triple-species bacterial consortium.</title>
        <authorList>
            <person name="Albers P."/>
        </authorList>
    </citation>
    <scope>NUCLEOTIDE SEQUENCE [LARGE SCALE GENOMIC DNA]</scope>
    <source>
        <strain evidence="10 11">WDL6</strain>
    </source>
</reference>
<protein>
    <submittedName>
        <fullName evidence="10">Putative L-lactate dehydrogenase, Iron-sulfur cluster-binding subunit YkgF</fullName>
    </submittedName>
</protein>
<evidence type="ECO:0000313" key="11">
    <source>
        <dbReference type="Proteomes" id="UP000059074"/>
    </source>
</evidence>
<keyword evidence="6" id="KW-0408">Iron</keyword>
<comment type="caution">
    <text evidence="10">The sequence shown here is derived from an EMBL/GenBank/DDBJ whole genome shotgun (WGS) entry which is preliminary data.</text>
</comment>
<evidence type="ECO:0000256" key="6">
    <source>
        <dbReference type="ARBA" id="ARBA00023004"/>
    </source>
</evidence>
<dbReference type="InterPro" id="IPR009051">
    <property type="entry name" value="Helical_ferredxn"/>
</dbReference>
<keyword evidence="5" id="KW-0249">Electron transport</keyword>
<keyword evidence="1" id="KW-0813">Transport</keyword>
<name>A0A125NVC4_HYPSL</name>
<dbReference type="InterPro" id="IPR037171">
    <property type="entry name" value="NagB/RpiA_transferase-like"/>
</dbReference>
<dbReference type="PATRIC" id="fig|121290.4.peg.2662"/>
<dbReference type="SUPFAM" id="SSF46548">
    <property type="entry name" value="alpha-helical ferredoxin"/>
    <property type="match status" value="1"/>
</dbReference>
<keyword evidence="4" id="KW-0677">Repeat</keyword>
<dbReference type="Gene3D" id="3.40.50.10420">
    <property type="entry name" value="NagB/RpiA/CoA transferase-like"/>
    <property type="match status" value="1"/>
</dbReference>
<dbReference type="OrthoDB" id="5289041at2"/>
<dbReference type="Pfam" id="PF02589">
    <property type="entry name" value="LUD_dom"/>
    <property type="match status" value="1"/>
</dbReference>
<dbReference type="InterPro" id="IPR003741">
    <property type="entry name" value="LUD_dom"/>
</dbReference>
<dbReference type="Gene3D" id="1.10.1060.10">
    <property type="entry name" value="Alpha-helical ferredoxin"/>
    <property type="match status" value="1"/>
</dbReference>
<organism evidence="10 11">
    <name type="scientific">Hyphomicrobium sulfonivorans</name>
    <dbReference type="NCBI Taxonomy" id="121290"/>
    <lineage>
        <taxon>Bacteria</taxon>
        <taxon>Pseudomonadati</taxon>
        <taxon>Pseudomonadota</taxon>
        <taxon>Alphaproteobacteria</taxon>
        <taxon>Hyphomicrobiales</taxon>
        <taxon>Hyphomicrobiaceae</taxon>
        <taxon>Hyphomicrobium</taxon>
    </lineage>
</organism>
<proteinExistence type="predicted"/>
<dbReference type="AlphaFoldDB" id="A0A125NVC4"/>
<dbReference type="InterPro" id="IPR024185">
    <property type="entry name" value="FTHF_cligase-like_sf"/>
</dbReference>
<keyword evidence="7" id="KW-0411">Iron-sulfur</keyword>
<keyword evidence="2" id="KW-0004">4Fe-4S</keyword>
<dbReference type="SUPFAM" id="SSF100950">
    <property type="entry name" value="NagB/RpiA/CoA transferase-like"/>
    <property type="match status" value="1"/>
</dbReference>
<evidence type="ECO:0000256" key="7">
    <source>
        <dbReference type="ARBA" id="ARBA00023014"/>
    </source>
</evidence>
<evidence type="ECO:0000259" key="9">
    <source>
        <dbReference type="PROSITE" id="PS51379"/>
    </source>
</evidence>
<dbReference type="GO" id="GO:0051539">
    <property type="term" value="F:4 iron, 4 sulfur cluster binding"/>
    <property type="evidence" value="ECO:0007669"/>
    <property type="project" value="UniProtKB-KW"/>
</dbReference>
<gene>
    <name evidence="10" type="ORF">APY04_1426</name>
</gene>
<dbReference type="Proteomes" id="UP000059074">
    <property type="component" value="Unassembled WGS sequence"/>
</dbReference>
<dbReference type="InterPro" id="IPR017896">
    <property type="entry name" value="4Fe4S_Fe-S-bd"/>
</dbReference>
<dbReference type="RefSeq" id="WP_068461012.1">
    <property type="nucleotide sequence ID" value="NZ_LMTR01000045.1"/>
</dbReference>
<dbReference type="PANTHER" id="PTHR47153:SF2">
    <property type="entry name" value="LACTATE UTILIZATION PROTEIN B"/>
    <property type="match status" value="1"/>
</dbReference>
<evidence type="ECO:0000256" key="5">
    <source>
        <dbReference type="ARBA" id="ARBA00022982"/>
    </source>
</evidence>
<evidence type="ECO:0000256" key="3">
    <source>
        <dbReference type="ARBA" id="ARBA00022723"/>
    </source>
</evidence>
<dbReference type="InterPro" id="IPR004452">
    <property type="entry name" value="LutB/LldF"/>
</dbReference>
<evidence type="ECO:0000256" key="2">
    <source>
        <dbReference type="ARBA" id="ARBA00022485"/>
    </source>
</evidence>
<evidence type="ECO:0000313" key="10">
    <source>
        <dbReference type="EMBL" id="KWT69343.1"/>
    </source>
</evidence>
<sequence length="491" mass="54007">MTARAQFDADIDAALADAPLQRALADVPAGFVAGRRRAREELPEFEPLRRVGRDIRDHALAHLDLYLEALESNATKAGSRVHWAASGDDACRIVLDICRAADARTITKSKSMVSEEIELRERLQDAEFDVVETDLGEYLVQIRNEKPSHIIAPAIHMRAEDVSDVFRRQHGHLAADRKLDTPEEMIAEARGILRDKFLAADVGITGANFLVAETGSAIIVTNEGNADLTMSLPKVHIILTSIDKVVPTFSDAWPLLRLLARSATGQAFTAYTTIVTGPRQPGDPDGPEQCHIVLLDNGRTELLASEMRPVLRCIRCGACMNHCPVYCSIGGHAYSSVYPGPIGAALSPALAGAEQAAHLAEASTFCGRCEQVCPVEIPLVSVMRQWRSLALEQPRSRRARLMLHAWARLAQHPRIYRWCAGIAARSLKWLAGSGARIRWLPLLHAWTDYRDLAAPQGGTFQQQWARRERKRAQGDRADVAAARARKSDSAP</sequence>
<evidence type="ECO:0000256" key="1">
    <source>
        <dbReference type="ARBA" id="ARBA00022448"/>
    </source>
</evidence>
<keyword evidence="3" id="KW-0479">Metal-binding</keyword>
<feature type="domain" description="4Fe-4S ferredoxin-type" evidence="9">
    <location>
        <begin position="303"/>
        <end position="333"/>
    </location>
</feature>
<dbReference type="NCBIfam" id="TIGR00273">
    <property type="entry name" value="LutB/LldF family L-lactate oxidation iron-sulfur protein"/>
    <property type="match status" value="1"/>
</dbReference>
<dbReference type="GO" id="GO:0006089">
    <property type="term" value="P:lactate metabolic process"/>
    <property type="evidence" value="ECO:0007669"/>
    <property type="project" value="InterPro"/>
</dbReference>
<feature type="region of interest" description="Disordered" evidence="8">
    <location>
        <begin position="463"/>
        <end position="491"/>
    </location>
</feature>